<evidence type="ECO:0000256" key="1">
    <source>
        <dbReference type="ARBA" id="ARBA00022574"/>
    </source>
</evidence>
<dbReference type="PANTHER" id="PTHR19848:SF8">
    <property type="entry name" value="F-BOX AND WD REPEAT DOMAIN CONTAINING 7"/>
    <property type="match status" value="1"/>
</dbReference>
<evidence type="ECO:0000256" key="4">
    <source>
        <dbReference type="SAM" id="MobiDB-lite"/>
    </source>
</evidence>
<accession>A0ABP0JS15</accession>
<evidence type="ECO:0000256" key="3">
    <source>
        <dbReference type="PROSITE-ProRule" id="PRU00221"/>
    </source>
</evidence>
<dbReference type="EMBL" id="CAXAMM010008413">
    <property type="protein sequence ID" value="CAK9017248.1"/>
    <property type="molecule type" value="Genomic_DNA"/>
</dbReference>
<feature type="repeat" description="WD" evidence="3">
    <location>
        <begin position="134"/>
        <end position="165"/>
    </location>
</feature>
<dbReference type="Proteomes" id="UP001642464">
    <property type="component" value="Unassembled WGS sequence"/>
</dbReference>
<dbReference type="InterPro" id="IPR036322">
    <property type="entry name" value="WD40_repeat_dom_sf"/>
</dbReference>
<dbReference type="PROSITE" id="PS50082">
    <property type="entry name" value="WD_REPEATS_2"/>
    <property type="match status" value="1"/>
</dbReference>
<dbReference type="Gene3D" id="2.130.10.10">
    <property type="entry name" value="YVTN repeat-like/Quinoprotein amine dehydrogenase"/>
    <property type="match status" value="2"/>
</dbReference>
<dbReference type="SUPFAM" id="SSF50978">
    <property type="entry name" value="WD40 repeat-like"/>
    <property type="match status" value="2"/>
</dbReference>
<dbReference type="SMART" id="SM00320">
    <property type="entry name" value="WD40"/>
    <property type="match status" value="4"/>
</dbReference>
<organism evidence="5 6">
    <name type="scientific">Durusdinium trenchii</name>
    <dbReference type="NCBI Taxonomy" id="1381693"/>
    <lineage>
        <taxon>Eukaryota</taxon>
        <taxon>Sar</taxon>
        <taxon>Alveolata</taxon>
        <taxon>Dinophyceae</taxon>
        <taxon>Suessiales</taxon>
        <taxon>Symbiodiniaceae</taxon>
        <taxon>Durusdinium</taxon>
    </lineage>
</organism>
<dbReference type="InterPro" id="IPR001680">
    <property type="entry name" value="WD40_rpt"/>
</dbReference>
<evidence type="ECO:0000313" key="6">
    <source>
        <dbReference type="Proteomes" id="UP001642464"/>
    </source>
</evidence>
<keyword evidence="1 3" id="KW-0853">WD repeat</keyword>
<keyword evidence="2" id="KW-0677">Repeat</keyword>
<evidence type="ECO:0000256" key="2">
    <source>
        <dbReference type="ARBA" id="ARBA00022737"/>
    </source>
</evidence>
<gene>
    <name evidence="5" type="ORF">SCF082_LOCUS13550</name>
</gene>
<reference evidence="5 6" key="1">
    <citation type="submission" date="2024-02" db="EMBL/GenBank/DDBJ databases">
        <authorList>
            <person name="Chen Y."/>
            <person name="Shah S."/>
            <person name="Dougan E. K."/>
            <person name="Thang M."/>
            <person name="Chan C."/>
        </authorList>
    </citation>
    <scope>NUCLEOTIDE SEQUENCE [LARGE SCALE GENOMIC DNA]</scope>
</reference>
<dbReference type="Pfam" id="PF00400">
    <property type="entry name" value="WD40"/>
    <property type="match status" value="3"/>
</dbReference>
<dbReference type="PANTHER" id="PTHR19848">
    <property type="entry name" value="WD40 REPEAT PROTEIN"/>
    <property type="match status" value="1"/>
</dbReference>
<proteinExistence type="predicted"/>
<dbReference type="InterPro" id="IPR015943">
    <property type="entry name" value="WD40/YVTN_repeat-like_dom_sf"/>
</dbReference>
<sequence>MALRPGPRRVSRTRRTPAFAGRTALRAAPATLHRFPLRSLLRRTPLRSAVVIQLDSPTGELGTTARVSEASEEKPKRLQSWGGHGHRARFGVQVPFVIYATCVLPPGNELATAGEDGTACIWDAKKSATKIHEVKAHEGGVLCIEPFPNAMCFLTGGCDGFARVWRCGSKPSLLATLNHRFAVIGGVVYPDARPLLTLGLETRQSGDVAPATEQHDAKPETVEVKRSRPFFLFWTGDLSTRADTLFTLELAMELASLGCKVVVEGVSYQALPAEYRQDTFTIRANPRLRLVLSGQNDTAWNAISAIDGEMPQYIVCFSSLWESGALIDQALANADRVMFVSHAEQSKWMQHDHGHFTLFRPFVRNVSGKFRSEELRDRHSIRSDDFVVTIGAGLPDCPRGHQPDVATLGNILRNFSKRSRSSTWILLFVDNASIETSAEPNLPNILWLARNELVQYLSAADLHVSFERPDFALDTLYARSLGVPVLMPQSELACTRLGSQSKTLPRLLTPQRTSIDCFMLHSLQSWPDELGRVMSLNISELFLVAKRGRLAVQSAFSGEAVTARVSHLLNFLKSPADFLSVAAAPRIGIFVQLHYLELWQHLKPCIETVLKAAKNHTVDVILTTTHPLEDLADFLPALHASAPSALRFSVLSRAENRGADIGVFLQQLLLARELSLGTDLILKLHSKGHGPWRKLMVSDLCGSVQIVQSIVDQFVGDPTLGMVGPLNFTWTKQGPTGHVAFGRAPFGFEPNAVRNMRIAWSFMSSRDLPPKSAWTIVAGSFYWVRAGLMEWEEEVLPRISALLGIMGAYKTNCCRTDGHVFTASLAGLVERFSEQGQQLSVWQGHIGAINAIVVPGARRRRTRLVRRETGTWQHRRALPGEVMGNGSLRLVFPDESRVLTAGEDGVAIVWQMSGSLFKRLGEFGSPVLCADVSPCCQWLLTGCRDGTARLFNGTMVSNSTATEEAVEKSQVDTHPVQVAEGGYGMLWRFSVG</sequence>
<protein>
    <submittedName>
        <fullName evidence="5">Voltage-dependent T-type calcium channel subunit alpha-1H</fullName>
    </submittedName>
</protein>
<name>A0ABP0JS15_9DINO</name>
<feature type="region of interest" description="Disordered" evidence="4">
    <location>
        <begin position="62"/>
        <end position="82"/>
    </location>
</feature>
<comment type="caution">
    <text evidence="5">The sequence shown here is derived from an EMBL/GenBank/DDBJ whole genome shotgun (WGS) entry which is preliminary data.</text>
</comment>
<keyword evidence="6" id="KW-1185">Reference proteome</keyword>
<evidence type="ECO:0000313" key="5">
    <source>
        <dbReference type="EMBL" id="CAK9017248.1"/>
    </source>
</evidence>